<evidence type="ECO:0000313" key="13">
    <source>
        <dbReference type="EMBL" id="MBS9525708.1"/>
    </source>
</evidence>
<evidence type="ECO:0000256" key="10">
    <source>
        <dbReference type="SAM" id="SignalP"/>
    </source>
</evidence>
<dbReference type="GO" id="GO:0009279">
    <property type="term" value="C:cell outer membrane"/>
    <property type="evidence" value="ECO:0007669"/>
    <property type="project" value="UniProtKB-SubCell"/>
</dbReference>
<dbReference type="InterPro" id="IPR039426">
    <property type="entry name" value="TonB-dep_rcpt-like"/>
</dbReference>
<dbReference type="AlphaFoldDB" id="A0AAP2CJ67"/>
<proteinExistence type="inferred from homology"/>
<keyword evidence="3 8" id="KW-1134">Transmembrane beta strand</keyword>
<keyword evidence="13" id="KW-0675">Receptor</keyword>
<feature type="chain" id="PRO_5042941198" evidence="10">
    <location>
        <begin position="35"/>
        <end position="1045"/>
    </location>
</feature>
<keyword evidence="6 8" id="KW-0472">Membrane</keyword>
<dbReference type="InterPro" id="IPR036942">
    <property type="entry name" value="Beta-barrel_TonB_sf"/>
</dbReference>
<evidence type="ECO:0000259" key="11">
    <source>
        <dbReference type="Pfam" id="PF00593"/>
    </source>
</evidence>
<keyword evidence="5 9" id="KW-0798">TonB box</keyword>
<comment type="subcellular location">
    <subcellularLocation>
        <location evidence="1 8">Cell outer membrane</location>
        <topology evidence="1 8">Multi-pass membrane protein</topology>
    </subcellularLocation>
</comment>
<evidence type="ECO:0000256" key="7">
    <source>
        <dbReference type="ARBA" id="ARBA00023237"/>
    </source>
</evidence>
<dbReference type="InterPro" id="IPR023997">
    <property type="entry name" value="TonB-dep_OMP_SusC/RagA_CS"/>
</dbReference>
<evidence type="ECO:0000256" key="8">
    <source>
        <dbReference type="PROSITE-ProRule" id="PRU01360"/>
    </source>
</evidence>
<evidence type="ECO:0000256" key="1">
    <source>
        <dbReference type="ARBA" id="ARBA00004571"/>
    </source>
</evidence>
<feature type="signal peptide" evidence="10">
    <location>
        <begin position="1"/>
        <end position="34"/>
    </location>
</feature>
<dbReference type="Pfam" id="PF00593">
    <property type="entry name" value="TonB_dep_Rec_b-barrel"/>
    <property type="match status" value="1"/>
</dbReference>
<evidence type="ECO:0000256" key="5">
    <source>
        <dbReference type="ARBA" id="ARBA00023077"/>
    </source>
</evidence>
<evidence type="ECO:0000256" key="6">
    <source>
        <dbReference type="ARBA" id="ARBA00023136"/>
    </source>
</evidence>
<keyword evidence="4 8" id="KW-0812">Transmembrane</keyword>
<gene>
    <name evidence="13" type="ORF">KI659_16940</name>
</gene>
<dbReference type="InterPro" id="IPR000531">
    <property type="entry name" value="Beta-barrel_TonB"/>
</dbReference>
<dbReference type="Pfam" id="PF07715">
    <property type="entry name" value="Plug"/>
    <property type="match status" value="1"/>
</dbReference>
<keyword evidence="2 8" id="KW-0813">Transport</keyword>
<dbReference type="SUPFAM" id="SSF56935">
    <property type="entry name" value="Porins"/>
    <property type="match status" value="1"/>
</dbReference>
<dbReference type="NCBIfam" id="TIGR04057">
    <property type="entry name" value="SusC_RagA_signa"/>
    <property type="match status" value="1"/>
</dbReference>
<protein>
    <submittedName>
        <fullName evidence="13">TonB-dependent receptor</fullName>
    </submittedName>
</protein>
<dbReference type="NCBIfam" id="TIGR04056">
    <property type="entry name" value="OMP_RagA_SusC"/>
    <property type="match status" value="1"/>
</dbReference>
<dbReference type="PROSITE" id="PS52016">
    <property type="entry name" value="TONB_DEPENDENT_REC_3"/>
    <property type="match status" value="1"/>
</dbReference>
<dbReference type="Gene3D" id="2.170.130.10">
    <property type="entry name" value="TonB-dependent receptor, plug domain"/>
    <property type="match status" value="1"/>
</dbReference>
<accession>A0AAP2CJ67</accession>
<dbReference type="Pfam" id="PF13715">
    <property type="entry name" value="CarbopepD_reg_2"/>
    <property type="match status" value="1"/>
</dbReference>
<evidence type="ECO:0000256" key="9">
    <source>
        <dbReference type="RuleBase" id="RU003357"/>
    </source>
</evidence>
<dbReference type="InterPro" id="IPR012910">
    <property type="entry name" value="Plug_dom"/>
</dbReference>
<keyword evidence="14" id="KW-1185">Reference proteome</keyword>
<dbReference type="RefSeq" id="WP_213946566.1">
    <property type="nucleotide sequence ID" value="NZ_JAHCMY010000017.1"/>
</dbReference>
<organism evidence="13 14">
    <name type="scientific">Litoribacter ruber</name>
    <dbReference type="NCBI Taxonomy" id="702568"/>
    <lineage>
        <taxon>Bacteria</taxon>
        <taxon>Pseudomonadati</taxon>
        <taxon>Bacteroidota</taxon>
        <taxon>Cytophagia</taxon>
        <taxon>Cytophagales</taxon>
        <taxon>Cyclobacteriaceae</taxon>
        <taxon>Litoribacter</taxon>
    </lineage>
</organism>
<feature type="domain" description="TonB-dependent receptor plug" evidence="12">
    <location>
        <begin position="144"/>
        <end position="248"/>
    </location>
</feature>
<dbReference type="InterPro" id="IPR008969">
    <property type="entry name" value="CarboxyPept-like_regulatory"/>
</dbReference>
<evidence type="ECO:0000313" key="14">
    <source>
        <dbReference type="Proteomes" id="UP001319104"/>
    </source>
</evidence>
<evidence type="ECO:0000259" key="12">
    <source>
        <dbReference type="Pfam" id="PF07715"/>
    </source>
</evidence>
<comment type="similarity">
    <text evidence="8 9">Belongs to the TonB-dependent receptor family.</text>
</comment>
<dbReference type="InterPro" id="IPR023996">
    <property type="entry name" value="TonB-dep_OMP_SusC/RagA"/>
</dbReference>
<evidence type="ECO:0000256" key="4">
    <source>
        <dbReference type="ARBA" id="ARBA00022692"/>
    </source>
</evidence>
<comment type="caution">
    <text evidence="13">The sequence shown here is derived from an EMBL/GenBank/DDBJ whole genome shotgun (WGS) entry which is preliminary data.</text>
</comment>
<name>A0AAP2CJ67_9BACT</name>
<keyword evidence="10" id="KW-0732">Signal</keyword>
<reference evidence="13 14" key="1">
    <citation type="submission" date="2021-05" db="EMBL/GenBank/DDBJ databases">
        <authorList>
            <person name="Zhang Z.D."/>
            <person name="Osman G."/>
        </authorList>
    </citation>
    <scope>NUCLEOTIDE SEQUENCE [LARGE SCALE GENOMIC DNA]</scope>
    <source>
        <strain evidence="13 14">KCTC 32217</strain>
    </source>
</reference>
<dbReference type="FunFam" id="2.170.130.10:FF:000003">
    <property type="entry name" value="SusC/RagA family TonB-linked outer membrane protein"/>
    <property type="match status" value="1"/>
</dbReference>
<dbReference type="SUPFAM" id="SSF49464">
    <property type="entry name" value="Carboxypeptidase regulatory domain-like"/>
    <property type="match status" value="1"/>
</dbReference>
<feature type="domain" description="TonB-dependent receptor-like beta-barrel" evidence="11">
    <location>
        <begin position="502"/>
        <end position="1008"/>
    </location>
</feature>
<evidence type="ECO:0000256" key="2">
    <source>
        <dbReference type="ARBA" id="ARBA00022448"/>
    </source>
</evidence>
<sequence length="1045" mass="114800">MNLLVSSRRTLRLQRLLPLGCAVLLCTSVPNVQAKDARLPFYEINGLIQQAPYTGRVFDGDSNETIPGVTVNIKGTQNGTVTEIDGSFEIDAQPGETLIIRAMGYTTQEVVLTEETNLDIFLATDSRQLDEVVVVGYGEQKRINLTGAVSTIGANEMRSRPITTIGEALQGQMPGVTVRNTSAQPGQRGNEIRIRGIGTLGDANPLVVIDGVPGGNLNILNPDDVESISVLKDAASSAIYGVRGANGVILVTTKRGKKGDSPTVSYSGYMGMQTPTAVPELLGSPEYMELLNESQLNVGRNPTYTQGDINIARSGEDPNYFANTNWMNEILRSSAPQQNHNVSINGGGENMSYYLSYGNLQEGGLVTGDNYKAERNNVRLRVNTQVIDKLDIDVNLGYVDRSYSGSSFGIGAASGPIYAANQILPLVPVRFTTGGWGYIGGQSNPVAVVTDGGTNDFSSQEFTGNVSARLELFDGFSVRGQYGLISSNSKRNIFTKTVDYFSPDDGSLIYQTNPINRIDSRDYVSTYQTFIATAEYDKTFNDIHDIKILAGASQEEFIGDNFTASRTHLVSQEVGHINLGTENQLNTGNASQNALQSLFGRVNYGLNNKYLAEVNFRYDGSSRFSPDVRWNMFTSASVGWIFSEESFFDNLRNVIESGKIRASYGTQGNDRVGSDFAYLSTYGPVNNTFPIGGNYTIGYRETGVPNSLLTWETMEKMNIGLDFQTLNGRLGIIADYYINNTRDILLVVPLPDVLGTGYPPQNAGMVRNEGWELGVSWRDQIREFRYGVSFNLSDVRNEVVSLGGVPPTFGDQVRLLGHPIDAFYGLVADRIAQPSDFDFNEETGVYTPNFPTIPGDPVQPGDIIYRDLDGDGEISLDTDRTVIGSPIPRYTYGLQLEAGWRGFDISLFIQGVGKANGLINGPGRHALINEGSMPQHIHLDRWTPENPNASYPRLTYQQSYNQRLSTFWLEDASYLRLKNLQIGYTLPSNLLSRLRINSMRVYASGDNLLTRTNFFYAYDPETPVSSGGFYPQVKTFILGVNFNLK</sequence>
<dbReference type="Gene3D" id="2.60.40.1120">
    <property type="entry name" value="Carboxypeptidase-like, regulatory domain"/>
    <property type="match status" value="1"/>
</dbReference>
<keyword evidence="7 8" id="KW-0998">Cell outer membrane</keyword>
<dbReference type="InterPro" id="IPR037066">
    <property type="entry name" value="Plug_dom_sf"/>
</dbReference>
<dbReference type="Proteomes" id="UP001319104">
    <property type="component" value="Unassembled WGS sequence"/>
</dbReference>
<dbReference type="EMBL" id="JAHCMY010000017">
    <property type="protein sequence ID" value="MBS9525708.1"/>
    <property type="molecule type" value="Genomic_DNA"/>
</dbReference>
<dbReference type="Gene3D" id="2.40.170.20">
    <property type="entry name" value="TonB-dependent receptor, beta-barrel domain"/>
    <property type="match status" value="1"/>
</dbReference>
<evidence type="ECO:0000256" key="3">
    <source>
        <dbReference type="ARBA" id="ARBA00022452"/>
    </source>
</evidence>